<keyword evidence="2" id="KW-0238">DNA-binding</keyword>
<dbReference type="SUPFAM" id="SSF46785">
    <property type="entry name" value="Winged helix' DNA-binding domain"/>
    <property type="match status" value="1"/>
</dbReference>
<evidence type="ECO:0000313" key="5">
    <source>
        <dbReference type="EMBL" id="NDJ88025.1"/>
    </source>
</evidence>
<organism evidence="5 6">
    <name type="scientific">Mycolicibacter kumamotonensis</name>
    <dbReference type="NCBI Taxonomy" id="354243"/>
    <lineage>
        <taxon>Bacteria</taxon>
        <taxon>Bacillati</taxon>
        <taxon>Actinomycetota</taxon>
        <taxon>Actinomycetes</taxon>
        <taxon>Mycobacteriales</taxon>
        <taxon>Mycobacteriaceae</taxon>
        <taxon>Mycolicibacter</taxon>
    </lineage>
</organism>
<name>A0A7K3L6K8_9MYCO</name>
<dbReference type="SMART" id="SM00895">
    <property type="entry name" value="FCD"/>
    <property type="match status" value="1"/>
</dbReference>
<dbReference type="SMART" id="SM00345">
    <property type="entry name" value="HTH_GNTR"/>
    <property type="match status" value="1"/>
</dbReference>
<dbReference type="InterPro" id="IPR036388">
    <property type="entry name" value="WH-like_DNA-bd_sf"/>
</dbReference>
<dbReference type="PROSITE" id="PS50949">
    <property type="entry name" value="HTH_GNTR"/>
    <property type="match status" value="1"/>
</dbReference>
<dbReference type="AlphaFoldDB" id="A0A7K3L6K8"/>
<accession>A0A7K3L6K8</accession>
<evidence type="ECO:0000256" key="1">
    <source>
        <dbReference type="ARBA" id="ARBA00023015"/>
    </source>
</evidence>
<dbReference type="SUPFAM" id="SSF48008">
    <property type="entry name" value="GntR ligand-binding domain-like"/>
    <property type="match status" value="1"/>
</dbReference>
<reference evidence="5 6" key="1">
    <citation type="submission" date="2020-01" db="EMBL/GenBank/DDBJ databases">
        <authorList>
            <person name="Sanchez-Estrada R."/>
            <person name="Gonzalez-Y-Merchand J.A."/>
            <person name="Rivera-Gutierrez S."/>
        </authorList>
    </citation>
    <scope>NUCLEOTIDE SEQUENCE [LARGE SCALE GENOMIC DNA]</scope>
    <source>
        <strain evidence="5 6">CST 7247</strain>
    </source>
</reference>
<dbReference type="Pfam" id="PF07729">
    <property type="entry name" value="FCD"/>
    <property type="match status" value="1"/>
</dbReference>
<dbReference type="InterPro" id="IPR036390">
    <property type="entry name" value="WH_DNA-bd_sf"/>
</dbReference>
<dbReference type="InterPro" id="IPR000524">
    <property type="entry name" value="Tscrpt_reg_HTH_GntR"/>
</dbReference>
<dbReference type="InterPro" id="IPR011711">
    <property type="entry name" value="GntR_C"/>
</dbReference>
<feature type="domain" description="HTH gntR-type" evidence="4">
    <location>
        <begin position="11"/>
        <end position="81"/>
    </location>
</feature>
<dbReference type="Proteomes" id="UP000466523">
    <property type="component" value="Unassembled WGS sequence"/>
</dbReference>
<dbReference type="Gene3D" id="1.10.10.10">
    <property type="entry name" value="Winged helix-like DNA-binding domain superfamily/Winged helix DNA-binding domain"/>
    <property type="match status" value="1"/>
</dbReference>
<comment type="caution">
    <text evidence="5">The sequence shown here is derived from an EMBL/GenBank/DDBJ whole genome shotgun (WGS) entry which is preliminary data.</text>
</comment>
<dbReference type="GO" id="GO:0003677">
    <property type="term" value="F:DNA binding"/>
    <property type="evidence" value="ECO:0007669"/>
    <property type="project" value="UniProtKB-KW"/>
</dbReference>
<evidence type="ECO:0000256" key="3">
    <source>
        <dbReference type="ARBA" id="ARBA00023163"/>
    </source>
</evidence>
<dbReference type="Gene3D" id="1.20.120.530">
    <property type="entry name" value="GntR ligand-binding domain-like"/>
    <property type="match status" value="1"/>
</dbReference>
<keyword evidence="3" id="KW-0804">Transcription</keyword>
<dbReference type="EMBL" id="JAACYR010000005">
    <property type="protein sequence ID" value="NDJ88025.1"/>
    <property type="molecule type" value="Genomic_DNA"/>
</dbReference>
<dbReference type="CDD" id="cd07377">
    <property type="entry name" value="WHTH_GntR"/>
    <property type="match status" value="1"/>
</dbReference>
<evidence type="ECO:0000313" key="6">
    <source>
        <dbReference type="Proteomes" id="UP000466523"/>
    </source>
</evidence>
<proteinExistence type="predicted"/>
<dbReference type="Pfam" id="PF00392">
    <property type="entry name" value="GntR"/>
    <property type="match status" value="1"/>
</dbReference>
<protein>
    <submittedName>
        <fullName evidence="5">FadR family transcriptional regulator</fullName>
    </submittedName>
</protein>
<keyword evidence="1" id="KW-0805">Transcription regulation</keyword>
<dbReference type="InterPro" id="IPR008920">
    <property type="entry name" value="TF_FadR/GntR_C"/>
</dbReference>
<dbReference type="PANTHER" id="PTHR43537">
    <property type="entry name" value="TRANSCRIPTIONAL REGULATOR, GNTR FAMILY"/>
    <property type="match status" value="1"/>
</dbReference>
<dbReference type="GO" id="GO:0003700">
    <property type="term" value="F:DNA-binding transcription factor activity"/>
    <property type="evidence" value="ECO:0007669"/>
    <property type="project" value="InterPro"/>
</dbReference>
<sequence length="250" mass="27458">MAVTIKSLQAPKAAELIAAQLRRQIVSGELKEGDALPSESALMDQFGVSRPTLREAIRVLESERIVRVKRGNRGGAYVLVPQSAVAGRYTGTLLQYQGATMADLHEARAQLESACVGVLAQKRTAADLRELDTLLAAGEELRSDPIAYGEKHELQFHRRLVELAGNQTMVVLLDMLFSIVEMQNRSYMKSHPVDESQQAAIRASHRAHVKVVDLIRAKSSEEAVALWHKHLTLISELVTGPGEVVLDILP</sequence>
<dbReference type="RefSeq" id="WP_112683790.1">
    <property type="nucleotide sequence ID" value="NZ_JAACYR010000005.1"/>
</dbReference>
<evidence type="ECO:0000256" key="2">
    <source>
        <dbReference type="ARBA" id="ARBA00023125"/>
    </source>
</evidence>
<dbReference type="PRINTS" id="PR00035">
    <property type="entry name" value="HTHGNTR"/>
</dbReference>
<evidence type="ECO:0000259" key="4">
    <source>
        <dbReference type="PROSITE" id="PS50949"/>
    </source>
</evidence>
<gene>
    <name evidence="5" type="ORF">GWR20_02455</name>
</gene>
<dbReference type="PANTHER" id="PTHR43537:SF5">
    <property type="entry name" value="UXU OPERON TRANSCRIPTIONAL REGULATOR"/>
    <property type="match status" value="1"/>
</dbReference>